<comment type="catalytic activity">
    <reaction evidence="13">
        <text>docosanoyl-[(phenol)carboxyphthiodiolenone synthase] + 2 (S)-methylmalonyl-CoA + 3 malonyl-CoA + 5 NADPH + 10 H(+) = C34-carboxyphthiodiolenone-[(phenol)carboxyphthiodiolenone synthase] + 5 CO2 + 5 NADP(+) + 5 CoA + 2 H2O</text>
        <dbReference type="Rhea" id="RHEA:57752"/>
        <dbReference type="Rhea" id="RHEA-COMP:14987"/>
        <dbReference type="Rhea" id="RHEA-COMP:14988"/>
        <dbReference type="ChEBI" id="CHEBI:15377"/>
        <dbReference type="ChEBI" id="CHEBI:15378"/>
        <dbReference type="ChEBI" id="CHEBI:16526"/>
        <dbReference type="ChEBI" id="CHEBI:57287"/>
        <dbReference type="ChEBI" id="CHEBI:57327"/>
        <dbReference type="ChEBI" id="CHEBI:57384"/>
        <dbReference type="ChEBI" id="CHEBI:57783"/>
        <dbReference type="ChEBI" id="CHEBI:58349"/>
        <dbReference type="ChEBI" id="CHEBI:142237"/>
        <dbReference type="ChEBI" id="CHEBI:142238"/>
        <dbReference type="EC" id="2.3.1.292"/>
    </reaction>
</comment>
<keyword evidence="25" id="KW-0012">Acyltransferase</keyword>
<evidence type="ECO:0000256" key="17">
    <source>
        <dbReference type="ARBA" id="ARBA00073623"/>
    </source>
</evidence>
<dbReference type="SMART" id="SM00827">
    <property type="entry name" value="PKS_AT"/>
    <property type="match status" value="1"/>
</dbReference>
<dbReference type="Pfam" id="PF00698">
    <property type="entry name" value="Acyl_transf_1"/>
    <property type="match status" value="1"/>
</dbReference>
<evidence type="ECO:0000256" key="14">
    <source>
        <dbReference type="ARBA" id="ARBA00052745"/>
    </source>
</evidence>
<reference evidence="26" key="1">
    <citation type="submission" date="2015-07" db="EMBL/GenBank/DDBJ databases">
        <authorList>
            <person name="Rodrigo-Torres Lidia"/>
            <person name="Arahal R.David."/>
        </authorList>
    </citation>
    <scope>NUCLEOTIDE SEQUENCE [LARGE SCALE GENOMIC DNA]</scope>
    <source>
        <strain evidence="26">CECT 5112</strain>
    </source>
</reference>
<dbReference type="Gene3D" id="1.10.1200.10">
    <property type="entry name" value="ACP-like"/>
    <property type="match status" value="1"/>
</dbReference>
<dbReference type="InterPro" id="IPR020841">
    <property type="entry name" value="PKS_Beta-ketoAc_synthase_dom"/>
</dbReference>
<evidence type="ECO:0000256" key="6">
    <source>
        <dbReference type="ARBA" id="ARBA00022832"/>
    </source>
</evidence>
<dbReference type="SUPFAM" id="SSF53474">
    <property type="entry name" value="alpha/beta-Hydrolases"/>
    <property type="match status" value="1"/>
</dbReference>
<protein>
    <recommendedName>
        <fullName evidence="17">Phenolphthiocerol/phthiocerol polyketide synthase subunit E</fullName>
        <ecNumber evidence="16">2.3.1.292</ecNumber>
    </recommendedName>
    <alternativeName>
        <fullName evidence="19">(Phenol)carboxyphthiodiolenone synthase subunit E</fullName>
    </alternativeName>
    <alternativeName>
        <fullName evidence="20">Beta-ketoacyl-acyl-carrier-protein synthase I</fullName>
    </alternativeName>
    <alternativeName>
        <fullName evidence="18">Phthiocerol synthesis polyketide synthase type I PpsE</fullName>
    </alternativeName>
</protein>
<dbReference type="InterPro" id="IPR001227">
    <property type="entry name" value="Ac_transferase_dom_sf"/>
</dbReference>
<evidence type="ECO:0000256" key="13">
    <source>
        <dbReference type="ARBA" id="ARBA00052119"/>
    </source>
</evidence>
<dbReference type="OrthoDB" id="9778690at2"/>
<dbReference type="InterPro" id="IPR016039">
    <property type="entry name" value="Thiolase-like"/>
</dbReference>
<dbReference type="Gene3D" id="3.40.47.10">
    <property type="match status" value="1"/>
</dbReference>
<dbReference type="FunFam" id="1.10.1200.10:FF:000005">
    <property type="entry name" value="Nonribosomal peptide synthetase 1"/>
    <property type="match status" value="1"/>
</dbReference>
<dbReference type="InterPro" id="IPR050091">
    <property type="entry name" value="PKS_NRPS_Biosynth_Enz"/>
</dbReference>
<dbReference type="InterPro" id="IPR016035">
    <property type="entry name" value="Acyl_Trfase/lysoPLipase"/>
</dbReference>
<dbReference type="EMBL" id="CXWD01000028">
    <property type="protein sequence ID" value="CTQ76773.1"/>
    <property type="molecule type" value="Genomic_DNA"/>
</dbReference>
<comment type="catalytic activity">
    <reaction evidence="11">
        <text>17-(4-hydroxyphenyl)heptadecanoyl-[(phenol)carboxyphthiodiolenone synthase] + 2 (S)-methylmalonyl-CoA + 3 malonyl-CoA + 5 NADPH + 10 H(+) = C35-(phenol)carboxyphthiodiolenone-[(phenol)carboxyphthiodiolenone synthase] + 5 CO2 + 5 NADP(+) + 5 CoA + 2 H2O</text>
        <dbReference type="Rhea" id="RHEA:57756"/>
        <dbReference type="Rhea" id="RHEA-COMP:14272"/>
        <dbReference type="Rhea" id="RHEA-COMP:14989"/>
        <dbReference type="ChEBI" id="CHEBI:15377"/>
        <dbReference type="ChEBI" id="CHEBI:15378"/>
        <dbReference type="ChEBI" id="CHEBI:16526"/>
        <dbReference type="ChEBI" id="CHEBI:57287"/>
        <dbReference type="ChEBI" id="CHEBI:57327"/>
        <dbReference type="ChEBI" id="CHEBI:57384"/>
        <dbReference type="ChEBI" id="CHEBI:57783"/>
        <dbReference type="ChEBI" id="CHEBI:58349"/>
        <dbReference type="ChEBI" id="CHEBI:133300"/>
        <dbReference type="ChEBI" id="CHEBI:142259"/>
        <dbReference type="EC" id="2.3.1.292"/>
    </reaction>
</comment>
<dbReference type="PROSITE" id="PS00606">
    <property type="entry name" value="KS3_1"/>
    <property type="match status" value="1"/>
</dbReference>
<dbReference type="InterPro" id="IPR014031">
    <property type="entry name" value="Ketoacyl_synth_C"/>
</dbReference>
<comment type="caution">
    <text evidence="21">Lacks conserved residue(s) required for the propagation of feature annotation.</text>
</comment>
<dbReference type="FunFam" id="3.40.47.10:FF:000042">
    <property type="entry name" value="Polyketide synthase Pks13"/>
    <property type="match status" value="1"/>
</dbReference>
<keyword evidence="6" id="KW-0276">Fatty acid metabolism</keyword>
<evidence type="ECO:0000313" key="25">
    <source>
        <dbReference type="EMBL" id="CTQ76773.1"/>
    </source>
</evidence>
<dbReference type="Gene3D" id="3.40.50.1820">
    <property type="entry name" value="alpha/beta hydrolase"/>
    <property type="match status" value="1"/>
</dbReference>
<evidence type="ECO:0000256" key="5">
    <source>
        <dbReference type="ARBA" id="ARBA00022679"/>
    </source>
</evidence>
<keyword evidence="8" id="KW-0560">Oxidoreductase</keyword>
<dbReference type="PROSITE" id="PS52019">
    <property type="entry name" value="PKS_MFAS_DH"/>
    <property type="match status" value="1"/>
</dbReference>
<dbReference type="SUPFAM" id="SSF53901">
    <property type="entry name" value="Thiolase-like"/>
    <property type="match status" value="1"/>
</dbReference>
<evidence type="ECO:0000256" key="21">
    <source>
        <dbReference type="PROSITE-ProRule" id="PRU01363"/>
    </source>
</evidence>
<evidence type="ECO:0000256" key="15">
    <source>
        <dbReference type="ARBA" id="ARBA00058455"/>
    </source>
</evidence>
<dbReference type="SMART" id="SM00823">
    <property type="entry name" value="PKS_PP"/>
    <property type="match status" value="1"/>
</dbReference>
<dbReference type="InterPro" id="IPR013968">
    <property type="entry name" value="PKS_KR"/>
</dbReference>
<dbReference type="InterPro" id="IPR036736">
    <property type="entry name" value="ACP-like_sf"/>
</dbReference>
<keyword evidence="26" id="KW-1185">Reference proteome</keyword>
<dbReference type="InterPro" id="IPR049552">
    <property type="entry name" value="PKS_DH_N"/>
</dbReference>
<dbReference type="InterPro" id="IPR009081">
    <property type="entry name" value="PP-bd_ACP"/>
</dbReference>
<dbReference type="Pfam" id="PF21394">
    <property type="entry name" value="Beta-ketacyl_N"/>
    <property type="match status" value="1"/>
</dbReference>
<evidence type="ECO:0000256" key="10">
    <source>
        <dbReference type="ARBA" id="ARBA00023268"/>
    </source>
</evidence>
<dbReference type="SUPFAM" id="SSF51735">
    <property type="entry name" value="NAD(P)-binding Rossmann-fold domains"/>
    <property type="match status" value="2"/>
</dbReference>
<dbReference type="InterPro" id="IPR049551">
    <property type="entry name" value="PKS_DH_C"/>
</dbReference>
<dbReference type="PROSITE" id="PS52004">
    <property type="entry name" value="KS3_2"/>
    <property type="match status" value="1"/>
</dbReference>
<dbReference type="Pfam" id="PF21089">
    <property type="entry name" value="PKS_DH_N"/>
    <property type="match status" value="1"/>
</dbReference>
<dbReference type="InterPro" id="IPR020807">
    <property type="entry name" value="PKS_DH"/>
</dbReference>
<dbReference type="GO" id="GO:0004315">
    <property type="term" value="F:3-oxoacyl-[acyl-carrier-protein] synthase activity"/>
    <property type="evidence" value="ECO:0007669"/>
    <property type="project" value="InterPro"/>
</dbReference>
<proteinExistence type="predicted"/>
<keyword evidence="9" id="KW-0443">Lipid metabolism</keyword>
<dbReference type="InterPro" id="IPR014043">
    <property type="entry name" value="Acyl_transferase_dom"/>
</dbReference>
<dbReference type="InterPro" id="IPR042104">
    <property type="entry name" value="PKS_dehydratase_sf"/>
</dbReference>
<dbReference type="Pfam" id="PF00550">
    <property type="entry name" value="PP-binding"/>
    <property type="match status" value="1"/>
</dbReference>
<comment type="cofactor">
    <cofactor evidence="1">
        <name>NADP(+)</name>
        <dbReference type="ChEBI" id="CHEBI:58349"/>
    </cofactor>
</comment>
<feature type="domain" description="PKS/mFAS DH" evidence="24">
    <location>
        <begin position="1383"/>
        <end position="1674"/>
    </location>
</feature>
<dbReference type="Gene3D" id="3.40.50.720">
    <property type="entry name" value="NAD(P)-binding Rossmann-like Domain"/>
    <property type="match status" value="1"/>
</dbReference>
<dbReference type="InterPro" id="IPR020802">
    <property type="entry name" value="TesA-like"/>
</dbReference>
<dbReference type="InterPro" id="IPR018201">
    <property type="entry name" value="Ketoacyl_synth_AS"/>
</dbReference>
<dbReference type="InterPro" id="IPR049900">
    <property type="entry name" value="PKS_mFAS_DH"/>
</dbReference>
<evidence type="ECO:0000256" key="1">
    <source>
        <dbReference type="ARBA" id="ARBA00001937"/>
    </source>
</evidence>
<dbReference type="EC" id="2.3.1.292" evidence="16"/>
<dbReference type="RefSeq" id="WP_055673885.1">
    <property type="nucleotide sequence ID" value="NZ_CXWD01000028.1"/>
</dbReference>
<keyword evidence="10" id="KW-0511">Multifunctional enzyme</keyword>
<evidence type="ECO:0000256" key="20">
    <source>
        <dbReference type="ARBA" id="ARBA00084020"/>
    </source>
</evidence>
<feature type="domain" description="Ketosynthase family 3 (KS3)" evidence="23">
    <location>
        <begin position="10"/>
        <end position="438"/>
    </location>
</feature>
<dbReference type="Pfam" id="PF00109">
    <property type="entry name" value="ketoacyl-synt"/>
    <property type="match status" value="1"/>
</dbReference>
<feature type="region of interest" description="C-terminal hotdog fold" evidence="21">
    <location>
        <begin position="1522"/>
        <end position="1674"/>
    </location>
</feature>
<dbReference type="SMART" id="SM00825">
    <property type="entry name" value="PKS_KS"/>
    <property type="match status" value="1"/>
</dbReference>
<dbReference type="Pfam" id="PF16197">
    <property type="entry name" value="KAsynt_C_assoc"/>
    <property type="match status" value="1"/>
</dbReference>
<organism evidence="25 26">
    <name type="scientific">Roseibium alexandrii</name>
    <dbReference type="NCBI Taxonomy" id="388408"/>
    <lineage>
        <taxon>Bacteria</taxon>
        <taxon>Pseudomonadati</taxon>
        <taxon>Pseudomonadota</taxon>
        <taxon>Alphaproteobacteria</taxon>
        <taxon>Hyphomicrobiales</taxon>
        <taxon>Stappiaceae</taxon>
        <taxon>Roseibium</taxon>
    </lineage>
</organism>
<evidence type="ECO:0000256" key="7">
    <source>
        <dbReference type="ARBA" id="ARBA00022857"/>
    </source>
</evidence>
<comment type="cofactor">
    <cofactor evidence="2">
        <name>pantetheine 4'-phosphate</name>
        <dbReference type="ChEBI" id="CHEBI:47942"/>
    </cofactor>
</comment>
<dbReference type="GO" id="GO:0006633">
    <property type="term" value="P:fatty acid biosynthetic process"/>
    <property type="evidence" value="ECO:0007669"/>
    <property type="project" value="InterPro"/>
</dbReference>
<evidence type="ECO:0000259" key="22">
    <source>
        <dbReference type="PROSITE" id="PS50075"/>
    </source>
</evidence>
<evidence type="ECO:0000259" key="24">
    <source>
        <dbReference type="PROSITE" id="PS52019"/>
    </source>
</evidence>
<dbReference type="Proteomes" id="UP000053235">
    <property type="component" value="Unassembled WGS sequence"/>
</dbReference>
<evidence type="ECO:0000256" key="2">
    <source>
        <dbReference type="ARBA" id="ARBA00001957"/>
    </source>
</evidence>
<dbReference type="InterPro" id="IPR049490">
    <property type="entry name" value="C883_1060-like_KR_N"/>
</dbReference>
<dbReference type="Gene3D" id="3.30.70.3290">
    <property type="match status" value="1"/>
</dbReference>
<evidence type="ECO:0000259" key="23">
    <source>
        <dbReference type="PROSITE" id="PS52004"/>
    </source>
</evidence>
<dbReference type="Gene3D" id="3.30.70.250">
    <property type="entry name" value="Malonyl-CoA ACP transacylase, ACP-binding"/>
    <property type="match status" value="1"/>
</dbReference>
<keyword evidence="7" id="KW-0521">NADP</keyword>
<feature type="region of interest" description="N-terminal hotdog fold" evidence="21">
    <location>
        <begin position="1383"/>
        <end position="1501"/>
    </location>
</feature>
<feature type="domain" description="Carrier" evidence="22">
    <location>
        <begin position="1760"/>
        <end position="1835"/>
    </location>
</feature>
<dbReference type="Pfam" id="PF14765">
    <property type="entry name" value="PS-DH"/>
    <property type="match status" value="1"/>
</dbReference>
<keyword evidence="5 25" id="KW-0808">Transferase</keyword>
<evidence type="ECO:0000256" key="12">
    <source>
        <dbReference type="ARBA" id="ARBA00051971"/>
    </source>
</evidence>
<dbReference type="Pfam" id="PF02801">
    <property type="entry name" value="Ketoacyl-synt_C"/>
    <property type="match status" value="1"/>
</dbReference>
<dbReference type="InterPro" id="IPR032821">
    <property type="entry name" value="PKS_assoc"/>
</dbReference>
<dbReference type="InterPro" id="IPR036291">
    <property type="entry name" value="NAD(P)-bd_dom_sf"/>
</dbReference>
<dbReference type="InterPro" id="IPR057326">
    <property type="entry name" value="KR_dom"/>
</dbReference>
<dbReference type="PANTHER" id="PTHR43775:SF51">
    <property type="entry name" value="INACTIVE PHENOLPHTHIOCEROL SYNTHESIS POLYKETIDE SYNTHASE TYPE I PKS1-RELATED"/>
    <property type="match status" value="1"/>
</dbReference>
<dbReference type="PANTHER" id="PTHR43775">
    <property type="entry name" value="FATTY ACID SYNTHASE"/>
    <property type="match status" value="1"/>
</dbReference>
<dbReference type="InterPro" id="IPR020806">
    <property type="entry name" value="PKS_PP-bd"/>
</dbReference>
<dbReference type="SUPFAM" id="SSF55048">
    <property type="entry name" value="Probable ACP-binding domain of malonyl-CoA ACP transacylase"/>
    <property type="match status" value="1"/>
</dbReference>
<dbReference type="SUPFAM" id="SSF47336">
    <property type="entry name" value="ACP-like"/>
    <property type="match status" value="1"/>
</dbReference>
<dbReference type="Pfam" id="PF00975">
    <property type="entry name" value="Thioesterase"/>
    <property type="match status" value="1"/>
</dbReference>
<evidence type="ECO:0000256" key="9">
    <source>
        <dbReference type="ARBA" id="ARBA00023098"/>
    </source>
</evidence>
<dbReference type="GO" id="GO:0004312">
    <property type="term" value="F:fatty acid synthase activity"/>
    <property type="evidence" value="ECO:0007669"/>
    <property type="project" value="TreeGrafter"/>
</dbReference>
<dbReference type="CDD" id="cd08953">
    <property type="entry name" value="KR_2_SDR_x"/>
    <property type="match status" value="1"/>
</dbReference>
<evidence type="ECO:0000256" key="11">
    <source>
        <dbReference type="ARBA" id="ARBA00050973"/>
    </source>
</evidence>
<comment type="function">
    <text evidence="15">Part of the PpsABCDE complex involved in the biosynthesis of the lipid core common to phthiocerols and phenolphthiocerols by successive additions of malonyl-CoA or methylmalonyl-CoA extender units. PpsA can accept as substrate the activated forms of either icosanoyl (C20), docosanoyl (C22) or lignoceroyl (C24) groups from FadD26, or a (4-hydroxyphenyl)-C17 or (4-hydroxyphenyl)-C19 fatty acyl from FadD29. PpsA initiates the biosynthesis and extends its substrate using a malonyl-CoA extender unit. The PpsB and PpsC proteins add the second and third malonyl-CoA extender units. PpsD adds an (R)-methylmalonyl unit and PpsE adds a second (R)-methylmalonyl unit. The incorporation of the methylmalonyl units results in formation of two branched methyl groups in the elongated product.</text>
</comment>
<sequence length="2142" mass="233009">MTIGSTDAGLNDVAIVGMALRVPGARNTGEFWENLRSGVESVRTLSDAELEASGEDPVKAAQPNYIPRTADIPDMELFDPEFFGLSPKEAAIMDPQHRHFLECTWEAIEDAGRPPETIEGPVGVYAGCGMGSYFYFNVCSDRQLMDQVGMFLLRHTGNDKDFLATRASYAFDLKGPSVNVQTACSTSLVAVHYACQSLLNGETDMALAGGVTIDLPHRRGYVFQDGEILSPDGHCRPFDHRAGGTIFGSGVGVVVLRRLEDAIADGDNIHAVIKASAINNDGHSKAGYLAPSVTGQAEAIIEAQALGGIEADTIQYVECHGTGTYLGDPIEIEALTQAFRQSTSRTGFCRVGSVKSNIGHLDTAAGVVSLIKTSLALKNGEMPPSLGYEKPNPSIDFANSPFVVNDRLTPWPVSAGPQRAAVNSLGVGGTNAHVILEKAPMIADDSGQFDDEPQLILLSAKARKGVSDTSARLADALENDPALPLASVAETLFNGRKPFEHRQIAAVRGRSDAIAVLRGEQPKRLAHHQASDHPGTATFLFPGGGAQHPGMARRLYQEDSSFRQSVEEGLGFLPSETAARIRELWFPPEGSDLEQAAEGFLTPSLQLPAILILEVSLARLWMSWGVQPTALIGHSMGENTAACISGVLSYRDAVGLVHLRGKLFDTVDPGGMLSIPLSEAEVRALMPESLDMASVNAPELCVVSGRDADLADFQKALLEKDIDATRIAIDIAAHSRMLGGILSEFEQYLRSIALNRPQIPIMSNLTGDWLSDAEAGDPSYWVQHLRSTVQFGSGMARLSADPHRVYIEVGPGKTLSSLAKLQADVTANQVFNSLPHADDDADDRLSFLTAIGRCWATGLKADVARCWRDFSPRRVSLPPYAFQRQYYFVERSVSRESQAGPDIPLLRQKDMRDWGYRPAWKRSVPDLVTGADKEPRSWLVFLDDTGTGEQLAGKLKNAGHQVTTVQRGDVFAKVDPHTYILCSEEGRPGYDALVTGILEDGPFPRNIVHGWLLTQDESHRPGSNFFERMQEDGFYSLLYLAQALDEQSAVEEAHLTVLTNGTMSVSDEPVVYPSKSTVLGSVQVLPKELSGHSARLIDLDIARTANTQTAGSTIDDLWDELFAKPSNEIVAHRRGRRWQRTYKRLPLKDGQLEGQFQKGGTYLITGGLGDLAMIFAKALVEDYDANIVLVGRRSLPEKQDRETYLRTHSGDDPGVQALVRLSELEALGGKVLYVPADVTNPEEVRAAVAAAKARFGSINGVLHTAGIVDDDLVQLKTLENTQHVLAPKVQGTRVLDMVFADEPLDLMVLFSSTSTDTAPIGQVDYVAANAFLNAYADSKSAENSRRTVAVHWGIWSDIGLAARAVSGEAAGSETAKPVGAANGPLFERWITDASNTRWLEFTASTQKHWMWNEHRLVSGDAILPGTGYIELIAQAYSELDLDQRSDIRDLVFFKPLGLDDGQPRNIRVRFEAQAHGTLKAIVAATETEDPSAAVEVYAEALVCPLKSDPMPVQLEELQAQARWTDIQQAPDGGTMPSAQAHHIKFGPRWDVLRSLSLGRGEALARLTSPAGFEADYTETTLVHPGLLDIATGCAMELIEEFKSSGVLWAPVSYSAIRLHEPLPSDVIAHVRFVGENAPGDGFGSFDITVMRPDGTVVLEADRLTVKRLSNDTGFAKDVKTGASQDAAALYKLAAQVKQGIPPEQGFQTLQRALATGETQPIISTMPLDLLMRNAEAEAQSRDAQDGQLFERPDLDSAYEAPRNPLEIKLAEFWSELLGIEKIGIHDDFFDIGGHSLIAVRLFRMIRQAYGVDLPMSVLFDAPTIAECAELLASHGVASNGDASAEVKPEQTAKADETVHLVSMSQGPGTGATPLFICAGMFGNILNLRQLALLVGRDRPVYGLQARGLFGNQEPHETFEEMARDYLAEIRQVQPHGPYILGGFSGGGIVAYEMAQQLAAQGEEVAEVILLDTPVPAKVHLSLVDRVMIKWQDLQKNKTKFFSVWLRNRREWRARTEAQQNTAGDQATAESFNNERIRLAFMRAHDGYEVRPYNGPVVLYRPKAEVLYQISGGRRLQDGLNILREDNGWSPFASELSIVEVPGDHDSMVLNPNIQVLASRMRNSLEARTAAAISSDKAGIAAE</sequence>
<dbReference type="Gene3D" id="3.10.129.110">
    <property type="entry name" value="Polyketide synthase dehydratase"/>
    <property type="match status" value="1"/>
</dbReference>
<dbReference type="CDD" id="cd00833">
    <property type="entry name" value="PKS"/>
    <property type="match status" value="1"/>
</dbReference>
<dbReference type="SMART" id="SM00826">
    <property type="entry name" value="PKS_DH"/>
    <property type="match status" value="1"/>
</dbReference>
<comment type="catalytic activity">
    <reaction evidence="12">
        <text>19-(4-hydroxyphenyl)nonadecanoyl-[(phenol)carboxyphthiodiolenone synthase] + 2 (S)-methylmalonyl-CoA + 3 malonyl-CoA + 5 NADPH + 10 H(+) = C37-(phenol)carboxyphthiodiolenone-[(phenol)carboxyphthiodiolenone synthase] + 5 CO2 + 5 NADP(+) + 5 CoA + 2 H2O</text>
        <dbReference type="Rhea" id="RHEA:57760"/>
        <dbReference type="Rhea" id="RHEA-COMP:14273"/>
        <dbReference type="Rhea" id="RHEA-COMP:14990"/>
        <dbReference type="ChEBI" id="CHEBI:15377"/>
        <dbReference type="ChEBI" id="CHEBI:15378"/>
        <dbReference type="ChEBI" id="CHEBI:16526"/>
        <dbReference type="ChEBI" id="CHEBI:57287"/>
        <dbReference type="ChEBI" id="CHEBI:57327"/>
        <dbReference type="ChEBI" id="CHEBI:57384"/>
        <dbReference type="ChEBI" id="CHEBI:57783"/>
        <dbReference type="ChEBI" id="CHEBI:58349"/>
        <dbReference type="ChEBI" id="CHEBI:133301"/>
        <dbReference type="ChEBI" id="CHEBI:142260"/>
        <dbReference type="EC" id="2.3.1.292"/>
    </reaction>
</comment>
<dbReference type="STRING" id="388408.LAX5112_04705"/>
<dbReference type="GO" id="GO:0031177">
    <property type="term" value="F:phosphopantetheine binding"/>
    <property type="evidence" value="ECO:0007669"/>
    <property type="project" value="InterPro"/>
</dbReference>
<dbReference type="InterPro" id="IPR001031">
    <property type="entry name" value="Thioesterase"/>
</dbReference>
<dbReference type="InterPro" id="IPR014030">
    <property type="entry name" value="Ketoacyl_synth_N"/>
</dbReference>
<dbReference type="Pfam" id="PF08659">
    <property type="entry name" value="KR"/>
    <property type="match status" value="1"/>
</dbReference>
<name>A0A0M7ASL3_9HYPH</name>
<evidence type="ECO:0000256" key="19">
    <source>
        <dbReference type="ARBA" id="ARBA00078169"/>
    </source>
</evidence>
<dbReference type="InterPro" id="IPR029058">
    <property type="entry name" value="AB_hydrolase_fold"/>
</dbReference>
<dbReference type="SMART" id="SM00824">
    <property type="entry name" value="PKS_TE"/>
    <property type="match status" value="1"/>
</dbReference>
<evidence type="ECO:0000256" key="3">
    <source>
        <dbReference type="ARBA" id="ARBA00022450"/>
    </source>
</evidence>
<accession>A0A0M7ASL3</accession>
<evidence type="ECO:0000256" key="8">
    <source>
        <dbReference type="ARBA" id="ARBA00023002"/>
    </source>
</evidence>
<keyword evidence="3" id="KW-0596">Phosphopantetheine</keyword>
<evidence type="ECO:0000256" key="18">
    <source>
        <dbReference type="ARBA" id="ARBA00075053"/>
    </source>
</evidence>
<dbReference type="PROSITE" id="PS50075">
    <property type="entry name" value="CARRIER"/>
    <property type="match status" value="1"/>
</dbReference>
<dbReference type="InterPro" id="IPR016036">
    <property type="entry name" value="Malonyl_transacylase_ACP-bd"/>
</dbReference>
<dbReference type="GO" id="GO:0034081">
    <property type="term" value="C:polyketide synthase complex"/>
    <property type="evidence" value="ECO:0007669"/>
    <property type="project" value="UniProtKB-ARBA"/>
</dbReference>
<keyword evidence="4" id="KW-0597">Phosphoprotein</keyword>
<evidence type="ECO:0000256" key="4">
    <source>
        <dbReference type="ARBA" id="ARBA00022553"/>
    </source>
</evidence>
<comment type="catalytic activity">
    <reaction evidence="14">
        <text>icosanoyl-[(phenol)carboxyphthiodiolenone synthase] + 2 (S)-methylmalonyl-CoA + 3 malonyl-CoA + 5 NADPH + 10 H(+) = C32-carboxyphthiodiolenone-[(phenol)carboxyphthiodiolenone synthase] + 5 CO2 + 5 NADP(+) + 5 CoA + 2 H2O</text>
        <dbReference type="Rhea" id="RHEA:57748"/>
        <dbReference type="Rhea" id="RHEA-COMP:14985"/>
        <dbReference type="Rhea" id="RHEA-COMP:14986"/>
        <dbReference type="ChEBI" id="CHEBI:15377"/>
        <dbReference type="ChEBI" id="CHEBI:15378"/>
        <dbReference type="ChEBI" id="CHEBI:16526"/>
        <dbReference type="ChEBI" id="CHEBI:57287"/>
        <dbReference type="ChEBI" id="CHEBI:57327"/>
        <dbReference type="ChEBI" id="CHEBI:57384"/>
        <dbReference type="ChEBI" id="CHEBI:57783"/>
        <dbReference type="ChEBI" id="CHEBI:58349"/>
        <dbReference type="ChEBI" id="CHEBI:87848"/>
        <dbReference type="ChEBI" id="CHEBI:142236"/>
        <dbReference type="EC" id="2.3.1.292"/>
    </reaction>
</comment>
<dbReference type="SMART" id="SM00822">
    <property type="entry name" value="PKS_KR"/>
    <property type="match status" value="1"/>
</dbReference>
<dbReference type="GO" id="GO:0016491">
    <property type="term" value="F:oxidoreductase activity"/>
    <property type="evidence" value="ECO:0007669"/>
    <property type="project" value="UniProtKB-KW"/>
</dbReference>
<evidence type="ECO:0000256" key="16">
    <source>
        <dbReference type="ARBA" id="ARBA00066974"/>
    </source>
</evidence>
<gene>
    <name evidence="25" type="primary">ppsE</name>
    <name evidence="25" type="ORF">LAX5112_04705</name>
</gene>
<evidence type="ECO:0000313" key="26">
    <source>
        <dbReference type="Proteomes" id="UP000053235"/>
    </source>
</evidence>
<dbReference type="SUPFAM" id="SSF52151">
    <property type="entry name" value="FabD/lysophospholipase-like"/>
    <property type="match status" value="1"/>
</dbReference>
<dbReference type="Gene3D" id="3.40.366.10">
    <property type="entry name" value="Malonyl-Coenzyme A Acyl Carrier Protein, domain 2"/>
    <property type="match status" value="1"/>
</dbReference>